<accession>A0A0H2XSD9</accession>
<protein>
    <recommendedName>
        <fullName evidence="3">DNA-binding protein</fullName>
    </recommendedName>
</protein>
<evidence type="ECO:0008006" key="3">
    <source>
        <dbReference type="Google" id="ProtNLM"/>
    </source>
</evidence>
<evidence type="ECO:0000313" key="2">
    <source>
        <dbReference type="EMBL" id="ABF77558.1"/>
    </source>
</evidence>
<feature type="region of interest" description="Disordered" evidence="1">
    <location>
        <begin position="194"/>
        <end position="222"/>
    </location>
</feature>
<dbReference type="Pfam" id="PF13730">
    <property type="entry name" value="HTH_36"/>
    <property type="match status" value="1"/>
</dbReference>
<name>A0A0H2XSD9_BURO1</name>
<organism evidence="2">
    <name type="scientific">Burkholderia orbicola (strain AU 1054)</name>
    <dbReference type="NCBI Taxonomy" id="331271"/>
    <lineage>
        <taxon>Bacteria</taxon>
        <taxon>Pseudomonadati</taxon>
        <taxon>Pseudomonadota</taxon>
        <taxon>Betaproteobacteria</taxon>
        <taxon>Burkholderiales</taxon>
        <taxon>Burkholderiaceae</taxon>
        <taxon>Burkholderia</taxon>
        <taxon>Burkholderia cepacia complex</taxon>
        <taxon>Burkholderia orbicola</taxon>
    </lineage>
</organism>
<dbReference type="EMBL" id="CP000378">
    <property type="protein sequence ID" value="ABF77558.1"/>
    <property type="molecule type" value="Genomic_DNA"/>
</dbReference>
<dbReference type="AlphaFoldDB" id="A0A0H2XSD9"/>
<gene>
    <name evidence="2" type="ordered locus">Bcen_2660</name>
</gene>
<feature type="compositionally biased region" description="Low complexity" evidence="1">
    <location>
        <begin position="208"/>
        <end position="217"/>
    </location>
</feature>
<proteinExistence type="predicted"/>
<reference evidence="2" key="1">
    <citation type="submission" date="2006-05" db="EMBL/GenBank/DDBJ databases">
        <title>Complete sequence of chromosome 1 of Burkholderia cenocepacia AU 1054.</title>
        <authorList>
            <consortium name="US DOE Joint Genome Institute"/>
            <person name="Copeland A."/>
            <person name="Lucas S."/>
            <person name="Lapidus A."/>
            <person name="Barry K."/>
            <person name="Detter J.C."/>
            <person name="Glavina del Rio T."/>
            <person name="Hammon N."/>
            <person name="Israni S."/>
            <person name="Dalin E."/>
            <person name="Tice H."/>
            <person name="Pitluck S."/>
            <person name="Chain P."/>
            <person name="Malfatti S."/>
            <person name="Shin M."/>
            <person name="Vergez L."/>
            <person name="Schmutz J."/>
            <person name="Larimer F."/>
            <person name="Land M."/>
            <person name="Hauser L."/>
            <person name="Kyrpides N."/>
            <person name="Lykidis A."/>
            <person name="LiPuma J.J."/>
            <person name="Konstantinidis K."/>
            <person name="Tiedje J.M."/>
            <person name="Richardson P."/>
        </authorList>
    </citation>
    <scope>NUCLEOTIDE SEQUENCE [LARGE SCALE GENOMIC DNA]</scope>
    <source>
        <strain evidence="2">AU 1054</strain>
    </source>
</reference>
<evidence type="ECO:0000256" key="1">
    <source>
        <dbReference type="SAM" id="MobiDB-lite"/>
    </source>
</evidence>
<sequence length="244" mass="26347">MHGRVDTTFITVQRELYTSGLARELGSDAINVWLAIKWHADFNTGVGYPSIRRLMDLTKLASATVQKALMRLEAARLLKKVGKKGRAQCYLARERLDVTSEQGKCCSIVIDYVPRSLSKWIARIKAALETGEHDPDAFARVEVVPGAGLTWDSKTGELRAAIPVAVTPQAAGPPSDKPLSPLAARVAEIGANAMRGPDNAASGPPRCTNTKTGLTTTHLPRGESWLELSVPATHSNTKRLTSLV</sequence>
<dbReference type="HOGENOM" id="CLU_099348_0_0_4"/>